<reference evidence="3" key="1">
    <citation type="journal article" date="2020" name="Stud. Mycol.">
        <title>101 Dothideomycetes genomes: a test case for predicting lifestyles and emergence of pathogens.</title>
        <authorList>
            <person name="Haridas S."/>
            <person name="Albert R."/>
            <person name="Binder M."/>
            <person name="Bloem J."/>
            <person name="Labutti K."/>
            <person name="Salamov A."/>
            <person name="Andreopoulos B."/>
            <person name="Baker S."/>
            <person name="Barry K."/>
            <person name="Bills G."/>
            <person name="Bluhm B."/>
            <person name="Cannon C."/>
            <person name="Castanera R."/>
            <person name="Culley D."/>
            <person name="Daum C."/>
            <person name="Ezra D."/>
            <person name="Gonzalez J."/>
            <person name="Henrissat B."/>
            <person name="Kuo A."/>
            <person name="Liang C."/>
            <person name="Lipzen A."/>
            <person name="Lutzoni F."/>
            <person name="Magnuson J."/>
            <person name="Mondo S."/>
            <person name="Nolan M."/>
            <person name="Ohm R."/>
            <person name="Pangilinan J."/>
            <person name="Park H.-J."/>
            <person name="Ramirez L."/>
            <person name="Alfaro M."/>
            <person name="Sun H."/>
            <person name="Tritt A."/>
            <person name="Yoshinaga Y."/>
            <person name="Zwiers L.-H."/>
            <person name="Turgeon B."/>
            <person name="Goodwin S."/>
            <person name="Spatafora J."/>
            <person name="Crous P."/>
            <person name="Grigoriev I."/>
        </authorList>
    </citation>
    <scope>NUCLEOTIDE SEQUENCE</scope>
    <source>
        <strain evidence="3">CBS 627.86</strain>
    </source>
</reference>
<gene>
    <name evidence="3" type="ORF">BDV96DRAFT_599714</name>
</gene>
<name>A0A6A5Z9E7_9PLEO</name>
<proteinExistence type="predicted"/>
<keyword evidence="2" id="KW-0472">Membrane</keyword>
<feature type="region of interest" description="Disordered" evidence="1">
    <location>
        <begin position="147"/>
        <end position="172"/>
    </location>
</feature>
<organism evidence="3 4">
    <name type="scientific">Lophiotrema nucula</name>
    <dbReference type="NCBI Taxonomy" id="690887"/>
    <lineage>
        <taxon>Eukaryota</taxon>
        <taxon>Fungi</taxon>
        <taxon>Dikarya</taxon>
        <taxon>Ascomycota</taxon>
        <taxon>Pezizomycotina</taxon>
        <taxon>Dothideomycetes</taxon>
        <taxon>Pleosporomycetidae</taxon>
        <taxon>Pleosporales</taxon>
        <taxon>Lophiotremataceae</taxon>
        <taxon>Lophiotrema</taxon>
    </lineage>
</organism>
<protein>
    <recommendedName>
        <fullName evidence="5">Mid2 domain-containing protein</fullName>
    </recommendedName>
</protein>
<sequence length="172" mass="18171">MAAQVPTCGIETCFTVSETTTAVSPSQDTSPHHGLSIGAKVGIAVGIAVPTIALAIVAAYWFGKRKKLTTTAAAGIPPTSSSEQPNRWFSEMRLYRPMQQLSWSHREAHRLSIASPNIGESRVASATVATTSDCDENSASFPSFTSQGSLASSCAHPSASRASISRDNPYDR</sequence>
<dbReference type="Proteomes" id="UP000799770">
    <property type="component" value="Unassembled WGS sequence"/>
</dbReference>
<keyword evidence="2" id="KW-1133">Transmembrane helix</keyword>
<dbReference type="AlphaFoldDB" id="A0A6A5Z9E7"/>
<dbReference type="EMBL" id="ML977323">
    <property type="protein sequence ID" value="KAF2115367.1"/>
    <property type="molecule type" value="Genomic_DNA"/>
</dbReference>
<evidence type="ECO:0008006" key="5">
    <source>
        <dbReference type="Google" id="ProtNLM"/>
    </source>
</evidence>
<keyword evidence="2" id="KW-0812">Transmembrane</keyword>
<evidence type="ECO:0000256" key="2">
    <source>
        <dbReference type="SAM" id="Phobius"/>
    </source>
</evidence>
<evidence type="ECO:0000313" key="4">
    <source>
        <dbReference type="Proteomes" id="UP000799770"/>
    </source>
</evidence>
<accession>A0A6A5Z9E7</accession>
<evidence type="ECO:0000256" key="1">
    <source>
        <dbReference type="SAM" id="MobiDB-lite"/>
    </source>
</evidence>
<dbReference type="OrthoDB" id="5239590at2759"/>
<keyword evidence="4" id="KW-1185">Reference proteome</keyword>
<evidence type="ECO:0000313" key="3">
    <source>
        <dbReference type="EMBL" id="KAF2115367.1"/>
    </source>
</evidence>
<feature type="transmembrane region" description="Helical" evidence="2">
    <location>
        <begin position="41"/>
        <end position="62"/>
    </location>
</feature>